<dbReference type="AlphaFoldDB" id="A0A4Y9ZZU2"/>
<dbReference type="SUPFAM" id="SSF50978">
    <property type="entry name" value="WD40 repeat-like"/>
    <property type="match status" value="1"/>
</dbReference>
<organism evidence="2 3">
    <name type="scientific">Hericium alpestre</name>
    <dbReference type="NCBI Taxonomy" id="135208"/>
    <lineage>
        <taxon>Eukaryota</taxon>
        <taxon>Fungi</taxon>
        <taxon>Dikarya</taxon>
        <taxon>Basidiomycota</taxon>
        <taxon>Agaricomycotina</taxon>
        <taxon>Agaricomycetes</taxon>
        <taxon>Russulales</taxon>
        <taxon>Hericiaceae</taxon>
        <taxon>Hericium</taxon>
    </lineage>
</organism>
<feature type="compositionally biased region" description="Acidic residues" evidence="1">
    <location>
        <begin position="495"/>
        <end position="517"/>
    </location>
</feature>
<proteinExistence type="predicted"/>
<evidence type="ECO:0000313" key="3">
    <source>
        <dbReference type="Proteomes" id="UP000298061"/>
    </source>
</evidence>
<dbReference type="InterPro" id="IPR015943">
    <property type="entry name" value="WD40/YVTN_repeat-like_dom_sf"/>
</dbReference>
<dbReference type="Proteomes" id="UP000298061">
    <property type="component" value="Unassembled WGS sequence"/>
</dbReference>
<dbReference type="STRING" id="135208.A0A4Y9ZZU2"/>
<evidence type="ECO:0000256" key="1">
    <source>
        <dbReference type="SAM" id="MobiDB-lite"/>
    </source>
</evidence>
<feature type="region of interest" description="Disordered" evidence="1">
    <location>
        <begin position="488"/>
        <end position="521"/>
    </location>
</feature>
<sequence length="571" mass="63225">MSTLPSYLGQLNAIESSFDEGLAAYEQNKSSRNDKIADKAIDDMNKSITETLRQTCDLVRAAAQEGNLSADDMRTLLMKASDHENSVVDFTYGGESEYLHDFIPICCGNEVSDKGNDEGSGLDMGYLDIFAELLQTETWVPIRMIAGDSMMAMIGATGWKQRDPALALYPLVEEEGANVFANQQDVDVGLADVARELALDETRKLAFVADSSRIKSYKWTDDEDDVLPVHTLDSRGYEGALLVRDGGAKLLRSGKSGFAVWDVDSLPTHGSNGRKIVGKKMRRENLDSWRDDDGGDEIELSRGAPPTQSVAADALKNIEIWRAHPGNSNSVLAKHGERYSPSLVDIEAQQIVTRYIGHGAHTTAIGTSKEDPNGFLTAAKDGGVRLYDVRLPAPVLAINHCTEMIFSALYEHIGGHPFIILGGSGSQQVKVWDVRGRVPLYQLSTGNNEVSDLAWDASLQTLFAATECQYMDRMGSYHDYRPAKFRDFEKPRDDNDGDEDMEDDEDYEDEDDEDDEDRCWPKRAYHTESSFGYPLDSGDHRIYSYKFKNDADVTILPSYGQATCGGGGYDW</sequence>
<dbReference type="OrthoDB" id="548949at2759"/>
<reference evidence="2 3" key="1">
    <citation type="submission" date="2019-02" db="EMBL/GenBank/DDBJ databases">
        <title>Genome sequencing of the rare red list fungi Hericium alpestre (H. flagellum).</title>
        <authorList>
            <person name="Buettner E."/>
            <person name="Kellner H."/>
        </authorList>
    </citation>
    <scope>NUCLEOTIDE SEQUENCE [LARGE SCALE GENOMIC DNA]</scope>
    <source>
        <strain evidence="2 3">DSM 108284</strain>
    </source>
</reference>
<keyword evidence="3" id="KW-1185">Reference proteome</keyword>
<dbReference type="EMBL" id="SFCI01000478">
    <property type="protein sequence ID" value="TFY79573.1"/>
    <property type="molecule type" value="Genomic_DNA"/>
</dbReference>
<name>A0A4Y9ZZU2_9AGAM</name>
<dbReference type="InterPro" id="IPR036322">
    <property type="entry name" value="WD40_repeat_dom_sf"/>
</dbReference>
<gene>
    <name evidence="2" type="ORF">EWM64_g4440</name>
</gene>
<dbReference type="Gene3D" id="2.130.10.10">
    <property type="entry name" value="YVTN repeat-like/Quinoprotein amine dehydrogenase"/>
    <property type="match status" value="1"/>
</dbReference>
<evidence type="ECO:0000313" key="2">
    <source>
        <dbReference type="EMBL" id="TFY79573.1"/>
    </source>
</evidence>
<protein>
    <submittedName>
        <fullName evidence="2">Uncharacterized protein</fullName>
    </submittedName>
</protein>
<comment type="caution">
    <text evidence="2">The sequence shown here is derived from an EMBL/GenBank/DDBJ whole genome shotgun (WGS) entry which is preliminary data.</text>
</comment>
<accession>A0A4Y9ZZU2</accession>